<dbReference type="EMBL" id="NUIQ01000305">
    <property type="protein sequence ID" value="PGO63108.1"/>
    <property type="molecule type" value="Genomic_DNA"/>
</dbReference>
<organism evidence="1 2">
    <name type="scientific">Bacillus cereus</name>
    <dbReference type="NCBI Taxonomy" id="1396"/>
    <lineage>
        <taxon>Bacteria</taxon>
        <taxon>Bacillati</taxon>
        <taxon>Bacillota</taxon>
        <taxon>Bacilli</taxon>
        <taxon>Bacillales</taxon>
        <taxon>Bacillaceae</taxon>
        <taxon>Bacillus</taxon>
        <taxon>Bacillus cereus group</taxon>
    </lineage>
</organism>
<accession>A0A9X7C6S0</accession>
<comment type="caution">
    <text evidence="1">The sequence shown here is derived from an EMBL/GenBank/DDBJ whole genome shotgun (WGS) entry which is preliminary data.</text>
</comment>
<evidence type="ECO:0000313" key="1">
    <source>
        <dbReference type="EMBL" id="PGO63108.1"/>
    </source>
</evidence>
<sequence>MTTTTINNKLTVSEIKERLFDARDLRNSFTGHMVHEVMPRVRDARYRIGKDENLTTKGQMEKKEKFAKQQEVKLLSEISQIKETYTLLLQDAKASAEAILIGDVEQPDETSQKLFDMQKNKLQSAVMFAPTTDAKIKALGEFAKLGEQGQAYARQIQGDFLAMSQQAMSSTTNPAELSKLTHALGKLNTGLEANAFSEDQKEASSLLQSVEGHLALDFVNTTVLGDALMEISKEAHDYANNIEGYATDHADRVAEYEQAERFGQIIK</sequence>
<reference evidence="1 2" key="1">
    <citation type="submission" date="2017-09" db="EMBL/GenBank/DDBJ databases">
        <title>Large-scale bioinformatics analysis of Bacillus genomes uncovers conserved roles of natural products in bacterial physiology.</title>
        <authorList>
            <consortium name="Agbiome Team Llc"/>
            <person name="Bleich R.M."/>
            <person name="Grubbs K.J."/>
            <person name="Santa Maria K.C."/>
            <person name="Allen S.E."/>
            <person name="Farag S."/>
            <person name="Shank E.A."/>
            <person name="Bowers A."/>
        </authorList>
    </citation>
    <scope>NUCLEOTIDE SEQUENCE [LARGE SCALE GENOMIC DNA]</scope>
    <source>
        <strain evidence="1 2">AFS049141</strain>
    </source>
</reference>
<name>A0A9X7C6S0_BACCE</name>
<proteinExistence type="predicted"/>
<protein>
    <submittedName>
        <fullName evidence="1">Uncharacterized protein</fullName>
    </submittedName>
</protein>
<dbReference type="Proteomes" id="UP000223834">
    <property type="component" value="Unassembled WGS sequence"/>
</dbReference>
<dbReference type="RefSeq" id="WP_098508536.1">
    <property type="nucleotide sequence ID" value="NZ_CP068719.1"/>
</dbReference>
<dbReference type="AlphaFoldDB" id="A0A9X7C6S0"/>
<gene>
    <name evidence="1" type="ORF">CN980_28240</name>
</gene>
<evidence type="ECO:0000313" key="2">
    <source>
        <dbReference type="Proteomes" id="UP000223834"/>
    </source>
</evidence>